<sequence length="398" mass="44200">MAKSDRLNIALVGAGGRGLGVRLPHILLMKDRFNLVAVCDVDGEKARQVAAEQGVRAYTRLQDLVKHERLDVAAISTPGDSHHAIGAYLAEQKVNLVVETPVAITLPTADLLIDAVERNGVKLEVAEQYPRDPLHFMKRKVIDLGLIGGVLRVYSLFQTGGYHIVSSLRMMAGAEATRVTGVVMESPIPRVNASAVRQFTSEGWSMGLIDFANGALAITAYSPLYHARALGRKTKMLFQVDGATGAIVEDDVHLTTEEQRLNGGRATVHPIRTVTRKVEEVDVLERLEIETDPKVTWENPWPHYKIRPAGLAIVEEMDSLAQAVLNDRPTRYDARRGRADQEVVIAWEESGRRDRTPIDLPLKGITGYEEELHARFRERHGCDPMDVERLVDVFFPKV</sequence>
<dbReference type="SUPFAM" id="SSF55347">
    <property type="entry name" value="Glyceraldehyde-3-phosphate dehydrogenase-like, C-terminal domain"/>
    <property type="match status" value="1"/>
</dbReference>
<accession>A0A1F6C5W1</accession>
<dbReference type="Gene3D" id="3.30.360.10">
    <property type="entry name" value="Dihydrodipicolinate Reductase, domain 2"/>
    <property type="match status" value="1"/>
</dbReference>
<reference evidence="2 3" key="1">
    <citation type="journal article" date="2016" name="Nat. Commun.">
        <title>Thousands of microbial genomes shed light on interconnected biogeochemical processes in an aquifer system.</title>
        <authorList>
            <person name="Anantharaman K."/>
            <person name="Brown C.T."/>
            <person name="Hug L.A."/>
            <person name="Sharon I."/>
            <person name="Castelle C.J."/>
            <person name="Probst A.J."/>
            <person name="Thomas B.C."/>
            <person name="Singh A."/>
            <person name="Wilkins M.J."/>
            <person name="Karaoz U."/>
            <person name="Brodie E.L."/>
            <person name="Williams K.H."/>
            <person name="Hubbard S.S."/>
            <person name="Banfield J.F."/>
        </authorList>
    </citation>
    <scope>NUCLEOTIDE SEQUENCE [LARGE SCALE GENOMIC DNA]</scope>
    <source>
        <strain evidence="3">RIFCSPLOWO2_12_FULL_64_10</strain>
    </source>
</reference>
<evidence type="ECO:0000313" key="3">
    <source>
        <dbReference type="Proteomes" id="UP000178606"/>
    </source>
</evidence>
<organism evidence="2 3">
    <name type="scientific">Handelsmanbacteria sp. (strain RIFCSPLOWO2_12_FULL_64_10)</name>
    <dbReference type="NCBI Taxonomy" id="1817868"/>
    <lineage>
        <taxon>Bacteria</taxon>
        <taxon>Candidatus Handelsmaniibacteriota</taxon>
    </lineage>
</organism>
<feature type="domain" description="Gfo/Idh/MocA-like oxidoreductase N-terminal" evidence="1">
    <location>
        <begin position="7"/>
        <end position="125"/>
    </location>
</feature>
<gene>
    <name evidence="2" type="ORF">A3F84_07045</name>
</gene>
<dbReference type="InterPro" id="IPR051450">
    <property type="entry name" value="Gfo/Idh/MocA_Oxidoreductases"/>
</dbReference>
<dbReference type="Pfam" id="PF01408">
    <property type="entry name" value="GFO_IDH_MocA"/>
    <property type="match status" value="1"/>
</dbReference>
<comment type="caution">
    <text evidence="2">The sequence shown here is derived from an EMBL/GenBank/DDBJ whole genome shotgun (WGS) entry which is preliminary data.</text>
</comment>
<dbReference type="Gene3D" id="3.40.50.720">
    <property type="entry name" value="NAD(P)-binding Rossmann-like Domain"/>
    <property type="match status" value="1"/>
</dbReference>
<dbReference type="Proteomes" id="UP000178606">
    <property type="component" value="Unassembled WGS sequence"/>
</dbReference>
<proteinExistence type="predicted"/>
<dbReference type="InterPro" id="IPR036291">
    <property type="entry name" value="NAD(P)-bd_dom_sf"/>
</dbReference>
<dbReference type="SUPFAM" id="SSF51735">
    <property type="entry name" value="NAD(P)-binding Rossmann-fold domains"/>
    <property type="match status" value="1"/>
</dbReference>
<evidence type="ECO:0000313" key="2">
    <source>
        <dbReference type="EMBL" id="OGG44493.1"/>
    </source>
</evidence>
<protein>
    <recommendedName>
        <fullName evidence="1">Gfo/Idh/MocA-like oxidoreductase N-terminal domain-containing protein</fullName>
    </recommendedName>
</protein>
<name>A0A1F6C5W1_HANXR</name>
<dbReference type="InterPro" id="IPR000683">
    <property type="entry name" value="Gfo/Idh/MocA-like_OxRdtase_N"/>
</dbReference>
<dbReference type="EMBL" id="MFKF01000402">
    <property type="protein sequence ID" value="OGG44493.1"/>
    <property type="molecule type" value="Genomic_DNA"/>
</dbReference>
<dbReference type="AlphaFoldDB" id="A0A1F6C5W1"/>
<dbReference type="PANTHER" id="PTHR43377:SF1">
    <property type="entry name" value="BILIVERDIN REDUCTASE A"/>
    <property type="match status" value="1"/>
</dbReference>
<dbReference type="GO" id="GO:0000166">
    <property type="term" value="F:nucleotide binding"/>
    <property type="evidence" value="ECO:0007669"/>
    <property type="project" value="InterPro"/>
</dbReference>
<dbReference type="PANTHER" id="PTHR43377">
    <property type="entry name" value="BILIVERDIN REDUCTASE A"/>
    <property type="match status" value="1"/>
</dbReference>
<evidence type="ECO:0000259" key="1">
    <source>
        <dbReference type="Pfam" id="PF01408"/>
    </source>
</evidence>